<dbReference type="KEGG" id="dmp:FAK_01320"/>
<feature type="region of interest" description="Disordered" evidence="1">
    <location>
        <begin position="481"/>
        <end position="505"/>
    </location>
</feature>
<protein>
    <recommendedName>
        <fullName evidence="3">PASTA domain-containing protein</fullName>
    </recommendedName>
</protein>
<organism evidence="4 5">
    <name type="scientific">Desulfoferula mesophila</name>
    <dbReference type="NCBI Taxonomy" id="3058419"/>
    <lineage>
        <taxon>Bacteria</taxon>
        <taxon>Pseudomonadati</taxon>
        <taxon>Thermodesulfobacteriota</taxon>
        <taxon>Desulfarculia</taxon>
        <taxon>Desulfarculales</taxon>
        <taxon>Desulfarculaceae</taxon>
        <taxon>Desulfoferula</taxon>
    </lineage>
</organism>
<reference evidence="5" key="1">
    <citation type="journal article" date="2023" name="Arch. Microbiol.">
        <title>Desulfoferula mesophilus gen. nov. sp. nov., a mesophilic sulfate-reducing bacterium isolated from a brackish lake sediment.</title>
        <authorList>
            <person name="Watanabe T."/>
            <person name="Yabe T."/>
            <person name="Tsuji J.M."/>
            <person name="Fukui M."/>
        </authorList>
    </citation>
    <scope>NUCLEOTIDE SEQUENCE [LARGE SCALE GENOMIC DNA]</scope>
    <source>
        <strain evidence="5">12FAK</strain>
    </source>
</reference>
<dbReference type="AlphaFoldDB" id="A0AAU9E7E8"/>
<feature type="compositionally biased region" description="Low complexity" evidence="1">
    <location>
        <begin position="489"/>
        <end position="505"/>
    </location>
</feature>
<feature type="compositionally biased region" description="Pro residues" evidence="1">
    <location>
        <begin position="708"/>
        <end position="721"/>
    </location>
</feature>
<name>A0AAU9E7E8_9BACT</name>
<dbReference type="CDD" id="cd06577">
    <property type="entry name" value="PASTA_pknB"/>
    <property type="match status" value="1"/>
</dbReference>
<keyword evidence="5" id="KW-1185">Reference proteome</keyword>
<feature type="signal peptide" evidence="2">
    <location>
        <begin position="1"/>
        <end position="25"/>
    </location>
</feature>
<dbReference type="PROSITE" id="PS51178">
    <property type="entry name" value="PASTA"/>
    <property type="match status" value="1"/>
</dbReference>
<dbReference type="RefSeq" id="WP_338604321.1">
    <property type="nucleotide sequence ID" value="NZ_AP028679.1"/>
</dbReference>
<feature type="chain" id="PRO_5043627920" description="PASTA domain-containing protein" evidence="2">
    <location>
        <begin position="26"/>
        <end position="797"/>
    </location>
</feature>
<dbReference type="InterPro" id="IPR005543">
    <property type="entry name" value="PASTA_dom"/>
</dbReference>
<feature type="domain" description="PASTA" evidence="3">
    <location>
        <begin position="452"/>
        <end position="518"/>
    </location>
</feature>
<dbReference type="Proteomes" id="UP001366166">
    <property type="component" value="Chromosome"/>
</dbReference>
<evidence type="ECO:0000259" key="3">
    <source>
        <dbReference type="PROSITE" id="PS51178"/>
    </source>
</evidence>
<dbReference type="Gene3D" id="3.30.10.20">
    <property type="match status" value="1"/>
</dbReference>
<accession>A0AAU9E7E8</accession>
<evidence type="ECO:0000313" key="5">
    <source>
        <dbReference type="Proteomes" id="UP001366166"/>
    </source>
</evidence>
<dbReference type="EMBL" id="AP028679">
    <property type="protein sequence ID" value="BEQ13066.1"/>
    <property type="molecule type" value="Genomic_DNA"/>
</dbReference>
<sequence>MTLRIPCYPALFCLCLLLNIAPALAPEALAAAEDRVRQITDQMMALAGGRDWAEHKGALERIRADRQEASRLTPPVLAQAKLFQQALEHAKNLRYWAKQAEAKAALLRALYASAQEQGRAACAAGEKAGVTAAQIKLQKALDEAAPLQQELNSATFRTKQAHNWLRGQWPQLKALADQGQRAYELSQRATKIDNKFFATHGSAYYYFQAQREKMDKLFVKLHQVLQETARRVGAGQRLVFDIYNSARQGIPLPANLDPVQLDFARQSVAILAPVFTRLQKERLLFQADKHLLPADAPKEHQRLREVDERQKKLFKLLGTWQKCRDAPQLYAQVAQAHGAARQARDAAQAAAQKAQACYARAEAKQKALLAQRCPEHAFAQWDPAQGRATCACNAAKGWVWNSDHSDCVPLSVCRRLWEGYQRFQNEGNREQSASTLASLRRHKCPNQAQLAGQRAVPRLVGLSAQQAAQALGRAGLKYKISSAGPAPRPQQAGQVAGQNPAPGAAAQQGHIVGLSVYDQPRPSQAQAAPAERCDRLGRIFNQAVEKHDLNTAGQVANEAQGCAWQAKAQTWVRCARLAQAYNRALETKDRRAAVQAANQAQGCDWQTKAQGFLRCQDLVQDYDAAFAMAQQSKDLSGLKNILTQAKGCGWYAQGRSKALCLRAGLIFDRNIAAKQTQEAGKALAYARQNNCYWRQAGERIYAQATRPAPAPRQQPAPPPQPARRLTPQQECQRMNDIALNACRRGGATLDSLNAAFNPMAGRWKQLGCRMSPALDQCVDAVVERDIGGMFRGWSLGR</sequence>
<evidence type="ECO:0000313" key="4">
    <source>
        <dbReference type="EMBL" id="BEQ13066.1"/>
    </source>
</evidence>
<evidence type="ECO:0000256" key="2">
    <source>
        <dbReference type="SAM" id="SignalP"/>
    </source>
</evidence>
<keyword evidence="2" id="KW-0732">Signal</keyword>
<evidence type="ECO:0000256" key="1">
    <source>
        <dbReference type="SAM" id="MobiDB-lite"/>
    </source>
</evidence>
<proteinExistence type="predicted"/>
<dbReference type="Pfam" id="PF03793">
    <property type="entry name" value="PASTA"/>
    <property type="match status" value="1"/>
</dbReference>
<feature type="region of interest" description="Disordered" evidence="1">
    <location>
        <begin position="705"/>
        <end position="728"/>
    </location>
</feature>
<gene>
    <name evidence="4" type="ORF">FAK_01320</name>
</gene>